<keyword evidence="1" id="KW-0732">Signal</keyword>
<dbReference type="InterPro" id="IPR051343">
    <property type="entry name" value="G-type_lectin_kinases/EP1-like"/>
</dbReference>
<comment type="caution">
    <text evidence="3">The sequence shown here is derived from an EMBL/GenBank/DDBJ whole genome shotgun (WGS) entry which is preliminary data.</text>
</comment>
<gene>
    <name evidence="3" type="ORF">M0R45_017914</name>
</gene>
<evidence type="ECO:0000256" key="2">
    <source>
        <dbReference type="PROSITE-ProRule" id="PRU10141"/>
    </source>
</evidence>
<feature type="binding site" evidence="2">
    <location>
        <position position="208"/>
    </location>
    <ligand>
        <name>ATP</name>
        <dbReference type="ChEBI" id="CHEBI:30616"/>
    </ligand>
</feature>
<sequence length="220" mass="24498">MGVDSGLGVCGYYSICTLKDDKRPTCECPTGYSLLDSNGPYGNCKPDFIQGCEEDELSPTKDIYEVQVLINTDWRTSDYMWFYPFTADGCNESCFSDCLCAVAIFRAETCWKKKLPLSNGRVDITLNSQAFIKVRKGAIVCLGFFFIYWKKHGKSNQHVLDSNLGSFSYEELAEATNGFNEELGKGAFGVVYKGILQIGSGVQVAVKKLNCVMQDCDQEF</sequence>
<dbReference type="Gene3D" id="3.30.200.20">
    <property type="entry name" value="Phosphorylase Kinase, domain 1"/>
    <property type="match status" value="1"/>
</dbReference>
<keyword evidence="2" id="KW-0067">ATP-binding</keyword>
<dbReference type="PANTHER" id="PTHR47976:SF15">
    <property type="entry name" value="G-TYPE LECTIN S-RECEPTOR-LIKE SERINE_THREONINE-PROTEIN KINASE RLK1"/>
    <property type="match status" value="1"/>
</dbReference>
<keyword evidence="4" id="KW-1185">Reference proteome</keyword>
<evidence type="ECO:0000313" key="3">
    <source>
        <dbReference type="EMBL" id="KAK9941305.1"/>
    </source>
</evidence>
<dbReference type="PROSITE" id="PS00107">
    <property type="entry name" value="PROTEIN_KINASE_ATP"/>
    <property type="match status" value="1"/>
</dbReference>
<name>A0AAW1XZ19_RUBAR</name>
<dbReference type="Proteomes" id="UP001457282">
    <property type="component" value="Unassembled WGS sequence"/>
</dbReference>
<organism evidence="3 4">
    <name type="scientific">Rubus argutus</name>
    <name type="common">Southern blackberry</name>
    <dbReference type="NCBI Taxonomy" id="59490"/>
    <lineage>
        <taxon>Eukaryota</taxon>
        <taxon>Viridiplantae</taxon>
        <taxon>Streptophyta</taxon>
        <taxon>Embryophyta</taxon>
        <taxon>Tracheophyta</taxon>
        <taxon>Spermatophyta</taxon>
        <taxon>Magnoliopsida</taxon>
        <taxon>eudicotyledons</taxon>
        <taxon>Gunneridae</taxon>
        <taxon>Pentapetalae</taxon>
        <taxon>rosids</taxon>
        <taxon>fabids</taxon>
        <taxon>Rosales</taxon>
        <taxon>Rosaceae</taxon>
        <taxon>Rosoideae</taxon>
        <taxon>Rosoideae incertae sedis</taxon>
        <taxon>Rubus</taxon>
    </lineage>
</organism>
<dbReference type="InterPro" id="IPR011009">
    <property type="entry name" value="Kinase-like_dom_sf"/>
</dbReference>
<accession>A0AAW1XZ19</accession>
<reference evidence="3 4" key="1">
    <citation type="journal article" date="2023" name="G3 (Bethesda)">
        <title>A chromosome-length genome assembly and annotation of blackberry (Rubus argutus, cv. 'Hillquist').</title>
        <authorList>
            <person name="Bruna T."/>
            <person name="Aryal R."/>
            <person name="Dudchenko O."/>
            <person name="Sargent D.J."/>
            <person name="Mead D."/>
            <person name="Buti M."/>
            <person name="Cavallini A."/>
            <person name="Hytonen T."/>
            <person name="Andres J."/>
            <person name="Pham M."/>
            <person name="Weisz D."/>
            <person name="Mascagni F."/>
            <person name="Usai G."/>
            <person name="Natali L."/>
            <person name="Bassil N."/>
            <person name="Fernandez G.E."/>
            <person name="Lomsadze A."/>
            <person name="Armour M."/>
            <person name="Olukolu B."/>
            <person name="Poorten T."/>
            <person name="Britton C."/>
            <person name="Davik J."/>
            <person name="Ashrafi H."/>
            <person name="Aiden E.L."/>
            <person name="Borodovsky M."/>
            <person name="Worthington M."/>
        </authorList>
    </citation>
    <scope>NUCLEOTIDE SEQUENCE [LARGE SCALE GENOMIC DNA]</scope>
    <source>
        <strain evidence="3">PI 553951</strain>
    </source>
</reference>
<dbReference type="EMBL" id="JBEDUW010000003">
    <property type="protein sequence ID" value="KAK9941305.1"/>
    <property type="molecule type" value="Genomic_DNA"/>
</dbReference>
<evidence type="ECO:0000313" key="4">
    <source>
        <dbReference type="Proteomes" id="UP001457282"/>
    </source>
</evidence>
<dbReference type="AlphaFoldDB" id="A0AAW1XZ19"/>
<proteinExistence type="predicted"/>
<dbReference type="GO" id="GO:0005524">
    <property type="term" value="F:ATP binding"/>
    <property type="evidence" value="ECO:0007669"/>
    <property type="project" value="UniProtKB-UniRule"/>
</dbReference>
<keyword evidence="2" id="KW-0547">Nucleotide-binding</keyword>
<evidence type="ECO:0000256" key="1">
    <source>
        <dbReference type="ARBA" id="ARBA00022729"/>
    </source>
</evidence>
<protein>
    <submittedName>
        <fullName evidence="3">Uncharacterized protein</fullName>
    </submittedName>
</protein>
<dbReference type="SUPFAM" id="SSF56112">
    <property type="entry name" value="Protein kinase-like (PK-like)"/>
    <property type="match status" value="1"/>
</dbReference>
<dbReference type="InterPro" id="IPR017441">
    <property type="entry name" value="Protein_kinase_ATP_BS"/>
</dbReference>
<dbReference type="PANTHER" id="PTHR47976">
    <property type="entry name" value="G-TYPE LECTIN S-RECEPTOR-LIKE SERINE/THREONINE-PROTEIN KINASE SD2-5"/>
    <property type="match status" value="1"/>
</dbReference>